<sequence>MRPPIMSPNLGTTRAAIRPGFPGFVLVWRPSGGRPGGVSRSVRGKPGHFSCRRHRRVACSLIRGGHY</sequence>
<dbReference type="EMBL" id="KZ149962">
    <property type="protein sequence ID" value="PZC76288.1"/>
    <property type="molecule type" value="Genomic_DNA"/>
</dbReference>
<dbReference type="AlphaFoldDB" id="A0A2W1BMX9"/>
<gene>
    <name evidence="1" type="primary">HaOG204800</name>
    <name evidence="1" type="ORF">B5X24_HaOG204800</name>
</gene>
<proteinExistence type="predicted"/>
<dbReference type="Proteomes" id="UP000249218">
    <property type="component" value="Unassembled WGS sequence"/>
</dbReference>
<evidence type="ECO:0000313" key="2">
    <source>
        <dbReference type="Proteomes" id="UP000249218"/>
    </source>
</evidence>
<reference evidence="1 2" key="1">
    <citation type="journal article" date="2017" name="BMC Biol.">
        <title>Genomic innovations, transcriptional plasticity and gene loss underlying the evolution and divergence of two highly polyphagous and invasive Helicoverpa pest species.</title>
        <authorList>
            <person name="Pearce S.L."/>
            <person name="Clarke D.F."/>
            <person name="East P.D."/>
            <person name="Elfekih S."/>
            <person name="Gordon K.H."/>
            <person name="Jermiin L.S."/>
            <person name="McGaughran A."/>
            <person name="Oakeshott J.G."/>
            <person name="Papanikolaou A."/>
            <person name="Perera O.P."/>
            <person name="Rane R.V."/>
            <person name="Richards S."/>
            <person name="Tay W.T."/>
            <person name="Walsh T.K."/>
            <person name="Anderson A."/>
            <person name="Anderson C.J."/>
            <person name="Asgari S."/>
            <person name="Board P.G."/>
            <person name="Bretschneider A."/>
            <person name="Campbell P.M."/>
            <person name="Chertemps T."/>
            <person name="Christeller J.T."/>
            <person name="Coppin C.W."/>
            <person name="Downes S.J."/>
            <person name="Duan G."/>
            <person name="Farnsworth C.A."/>
            <person name="Good R.T."/>
            <person name="Han L.B."/>
            <person name="Han Y.C."/>
            <person name="Hatje K."/>
            <person name="Horne I."/>
            <person name="Huang Y.P."/>
            <person name="Hughes D.S."/>
            <person name="Jacquin-Joly E."/>
            <person name="James W."/>
            <person name="Jhangiani S."/>
            <person name="Kollmar M."/>
            <person name="Kuwar S.S."/>
            <person name="Li S."/>
            <person name="Liu N.Y."/>
            <person name="Maibeche M.T."/>
            <person name="Miller J.R."/>
            <person name="Montagne N."/>
            <person name="Perry T."/>
            <person name="Qu J."/>
            <person name="Song S.V."/>
            <person name="Sutton G.G."/>
            <person name="Vogel H."/>
            <person name="Walenz B.P."/>
            <person name="Xu W."/>
            <person name="Zhang H.J."/>
            <person name="Zou Z."/>
            <person name="Batterham P."/>
            <person name="Edwards O.R."/>
            <person name="Feyereisen R."/>
            <person name="Gibbs R.A."/>
            <person name="Heckel D.G."/>
            <person name="McGrath A."/>
            <person name="Robin C."/>
            <person name="Scherer S.E."/>
            <person name="Worley K.C."/>
            <person name="Wu Y.D."/>
        </authorList>
    </citation>
    <scope>NUCLEOTIDE SEQUENCE [LARGE SCALE GENOMIC DNA]</scope>
    <source>
        <strain evidence="1">Harm_GR_Male_#8</strain>
        <tissue evidence="1">Whole organism</tissue>
    </source>
</reference>
<protein>
    <submittedName>
        <fullName evidence="1">Uncharacterized protein</fullName>
    </submittedName>
</protein>
<accession>A0A2W1BMX9</accession>
<keyword evidence="2" id="KW-1185">Reference proteome</keyword>
<organism evidence="1 2">
    <name type="scientific">Helicoverpa armigera</name>
    <name type="common">Cotton bollworm</name>
    <name type="synonym">Heliothis armigera</name>
    <dbReference type="NCBI Taxonomy" id="29058"/>
    <lineage>
        <taxon>Eukaryota</taxon>
        <taxon>Metazoa</taxon>
        <taxon>Ecdysozoa</taxon>
        <taxon>Arthropoda</taxon>
        <taxon>Hexapoda</taxon>
        <taxon>Insecta</taxon>
        <taxon>Pterygota</taxon>
        <taxon>Neoptera</taxon>
        <taxon>Endopterygota</taxon>
        <taxon>Lepidoptera</taxon>
        <taxon>Glossata</taxon>
        <taxon>Ditrysia</taxon>
        <taxon>Noctuoidea</taxon>
        <taxon>Noctuidae</taxon>
        <taxon>Heliothinae</taxon>
        <taxon>Helicoverpa</taxon>
    </lineage>
</organism>
<name>A0A2W1BMX9_HELAM</name>
<evidence type="ECO:0000313" key="1">
    <source>
        <dbReference type="EMBL" id="PZC76288.1"/>
    </source>
</evidence>